<keyword evidence="9" id="KW-1185">Reference proteome</keyword>
<dbReference type="InterPro" id="IPR050087">
    <property type="entry name" value="AON_synthase_class-II"/>
</dbReference>
<comment type="similarity">
    <text evidence="2">Belongs to the class-II pyridoxal-phosphate-dependent aminotransferase family.</text>
</comment>
<dbReference type="GO" id="GO:0030170">
    <property type="term" value="F:pyridoxal phosphate binding"/>
    <property type="evidence" value="ECO:0007669"/>
    <property type="project" value="InterPro"/>
</dbReference>
<dbReference type="Proteomes" id="UP001265746">
    <property type="component" value="Unassembled WGS sequence"/>
</dbReference>
<sequence>MIRGILQPSIYLIFELSSRAANYPIDFNIIIYFPGMDKKGPRVSTTRIECPDEQSPLLRAVVNLQHSPSCHRPPCVSAAGKFLEAVRMITTHLRVLCCKSQHHSSMSASFEPLSETGRFVKLYVEPMFHWWGANFRLLTTPCLGTVEVVNAVGKRQCVVNGASHNYAGFYAPTTESEELQRLCLELLPVSDSDGVPLLRDAVHAAIAGFFDSDFCFTTSTGYGANYVALPALIDPTRTVVVVDRVCHNSIFTGVYLGRCSEIHKFNHNDMFDLESTLKNLPRNSDQDVIVIVEGLYSMDGDVPPLSALWRLKSEYGFILYCDEAHSFLSIGSTGLGCLQYWNETHQADPVPWNLIDIRTGTLSKAIGGIGGFISGKYFLEERVQRHIKQIQDRDHISVFTSTMVQTLLVIDQPQRISRNLNRLAAISRFCRAELDRYGVYVYGDEIGTPILPVWAGRPSASARLSFALRQAGLLASPVTAPAVPFWESRVRVNLSADYSDADVNSLVNSIVSAVVSMGLCKRRPETFRSNNFKELQKTELEESEESRISSMKIKGLINLASIQLRNDCHSRMPSLGADSARNGHSARSMYGIGAGSARWISGTFPPHLAVERLLARTHGAETAMTYADATIGLASTIAALARPVLGSKRHYVLCPQSATGAIRDGLTLIPPRGKRGVGQQLLQYRSSEELLERTCHLAGRGACFTSIVHANDVHVLTRLIQMAGKCPITVLLYDASNFVNIQHMYSDISVSDSGIGQVQLLVYGSFYKILNLPGGYLVGSEALIRELRYTSRGYMYTTSTPPFVMEMVRGALEASSVAA</sequence>
<protein>
    <recommendedName>
        <fullName evidence="3">serine C-palmitoyltransferase</fullName>
        <ecNumber evidence="3">2.3.1.50</ecNumber>
    </recommendedName>
</protein>
<dbReference type="InterPro" id="IPR015422">
    <property type="entry name" value="PyrdxlP-dep_Trfase_small"/>
</dbReference>
<evidence type="ECO:0000256" key="5">
    <source>
        <dbReference type="ARBA" id="ARBA00022898"/>
    </source>
</evidence>
<evidence type="ECO:0000256" key="1">
    <source>
        <dbReference type="ARBA" id="ARBA00001933"/>
    </source>
</evidence>
<name>A0AAD9S7H5_PHOAM</name>
<dbReference type="Gene3D" id="3.40.640.10">
    <property type="entry name" value="Type I PLP-dependent aspartate aminotransferase-like (Major domain)"/>
    <property type="match status" value="2"/>
</dbReference>
<dbReference type="PANTHER" id="PTHR13693">
    <property type="entry name" value="CLASS II AMINOTRANSFERASE/8-AMINO-7-OXONONANOATE SYNTHASE"/>
    <property type="match status" value="1"/>
</dbReference>
<comment type="catalytic activity">
    <reaction evidence="6">
        <text>L-serine + hexadecanoyl-CoA + H(+) = 3-oxosphinganine + CO2 + CoA</text>
        <dbReference type="Rhea" id="RHEA:14761"/>
        <dbReference type="ChEBI" id="CHEBI:15378"/>
        <dbReference type="ChEBI" id="CHEBI:16526"/>
        <dbReference type="ChEBI" id="CHEBI:33384"/>
        <dbReference type="ChEBI" id="CHEBI:57287"/>
        <dbReference type="ChEBI" id="CHEBI:57379"/>
        <dbReference type="ChEBI" id="CHEBI:58299"/>
        <dbReference type="EC" id="2.3.1.50"/>
    </reaction>
</comment>
<evidence type="ECO:0000256" key="4">
    <source>
        <dbReference type="ARBA" id="ARBA00022679"/>
    </source>
</evidence>
<evidence type="ECO:0000313" key="8">
    <source>
        <dbReference type="EMBL" id="KAK2600483.1"/>
    </source>
</evidence>
<feature type="domain" description="Aminotransferase class I/classII large" evidence="7">
    <location>
        <begin position="758"/>
        <end position="813"/>
    </location>
</feature>
<evidence type="ECO:0000259" key="7">
    <source>
        <dbReference type="Pfam" id="PF00155"/>
    </source>
</evidence>
<evidence type="ECO:0000256" key="3">
    <source>
        <dbReference type="ARBA" id="ARBA00013220"/>
    </source>
</evidence>
<comment type="cofactor">
    <cofactor evidence="1">
        <name>pyridoxal 5'-phosphate</name>
        <dbReference type="ChEBI" id="CHEBI:597326"/>
    </cofactor>
</comment>
<gene>
    <name evidence="8" type="ORF">N8I77_010011</name>
</gene>
<feature type="domain" description="Aminotransferase class I/classII large" evidence="7">
    <location>
        <begin position="216"/>
        <end position="510"/>
    </location>
</feature>
<dbReference type="SUPFAM" id="SSF53383">
    <property type="entry name" value="PLP-dependent transferases"/>
    <property type="match status" value="2"/>
</dbReference>
<dbReference type="Gene3D" id="3.90.1150.10">
    <property type="entry name" value="Aspartate Aminotransferase, domain 1"/>
    <property type="match status" value="1"/>
</dbReference>
<proteinExistence type="inferred from homology"/>
<dbReference type="InterPro" id="IPR001917">
    <property type="entry name" value="Aminotrans_II_pyridoxalP_BS"/>
</dbReference>
<dbReference type="EC" id="2.3.1.50" evidence="3"/>
<evidence type="ECO:0000313" key="9">
    <source>
        <dbReference type="Proteomes" id="UP001265746"/>
    </source>
</evidence>
<dbReference type="Pfam" id="PF00155">
    <property type="entry name" value="Aminotran_1_2"/>
    <property type="match status" value="2"/>
</dbReference>
<comment type="caution">
    <text evidence="8">The sequence shown here is derived from an EMBL/GenBank/DDBJ whole genome shotgun (WGS) entry which is preliminary data.</text>
</comment>
<dbReference type="InterPro" id="IPR004839">
    <property type="entry name" value="Aminotransferase_I/II_large"/>
</dbReference>
<evidence type="ECO:0000256" key="6">
    <source>
        <dbReference type="ARBA" id="ARBA00048528"/>
    </source>
</evidence>
<dbReference type="InterPro" id="IPR015421">
    <property type="entry name" value="PyrdxlP-dep_Trfase_major"/>
</dbReference>
<reference evidence="8" key="1">
    <citation type="submission" date="2023-06" db="EMBL/GenBank/DDBJ databases">
        <authorList>
            <person name="Noh H."/>
        </authorList>
    </citation>
    <scope>NUCLEOTIDE SEQUENCE</scope>
    <source>
        <strain evidence="8">DUCC20226</strain>
    </source>
</reference>
<dbReference type="InterPro" id="IPR015424">
    <property type="entry name" value="PyrdxlP-dep_Trfase"/>
</dbReference>
<dbReference type="GO" id="GO:0004758">
    <property type="term" value="F:serine C-palmitoyltransferase activity"/>
    <property type="evidence" value="ECO:0007669"/>
    <property type="project" value="UniProtKB-EC"/>
</dbReference>
<accession>A0AAD9S7H5</accession>
<dbReference type="PROSITE" id="PS00599">
    <property type="entry name" value="AA_TRANSFER_CLASS_2"/>
    <property type="match status" value="1"/>
</dbReference>
<keyword evidence="4" id="KW-0808">Transferase</keyword>
<organism evidence="8 9">
    <name type="scientific">Phomopsis amygdali</name>
    <name type="common">Fusicoccum amygdali</name>
    <dbReference type="NCBI Taxonomy" id="1214568"/>
    <lineage>
        <taxon>Eukaryota</taxon>
        <taxon>Fungi</taxon>
        <taxon>Dikarya</taxon>
        <taxon>Ascomycota</taxon>
        <taxon>Pezizomycotina</taxon>
        <taxon>Sordariomycetes</taxon>
        <taxon>Sordariomycetidae</taxon>
        <taxon>Diaporthales</taxon>
        <taxon>Diaporthaceae</taxon>
        <taxon>Diaporthe</taxon>
    </lineage>
</organism>
<dbReference type="AlphaFoldDB" id="A0AAD9S7H5"/>
<dbReference type="PANTHER" id="PTHR13693:SF3">
    <property type="entry name" value="LD36009P"/>
    <property type="match status" value="1"/>
</dbReference>
<dbReference type="EMBL" id="JAUJFL010000006">
    <property type="protein sequence ID" value="KAK2600483.1"/>
    <property type="molecule type" value="Genomic_DNA"/>
</dbReference>
<evidence type="ECO:0000256" key="2">
    <source>
        <dbReference type="ARBA" id="ARBA00008392"/>
    </source>
</evidence>
<keyword evidence="5" id="KW-0663">Pyridoxal phosphate</keyword>